<organism evidence="3 4">
    <name type="scientific">Brenthis ino</name>
    <name type="common">lesser marbled fritillary</name>
    <dbReference type="NCBI Taxonomy" id="405034"/>
    <lineage>
        <taxon>Eukaryota</taxon>
        <taxon>Metazoa</taxon>
        <taxon>Ecdysozoa</taxon>
        <taxon>Arthropoda</taxon>
        <taxon>Hexapoda</taxon>
        <taxon>Insecta</taxon>
        <taxon>Pterygota</taxon>
        <taxon>Neoptera</taxon>
        <taxon>Endopterygota</taxon>
        <taxon>Lepidoptera</taxon>
        <taxon>Glossata</taxon>
        <taxon>Ditrysia</taxon>
        <taxon>Papilionoidea</taxon>
        <taxon>Nymphalidae</taxon>
        <taxon>Heliconiinae</taxon>
        <taxon>Argynnini</taxon>
        <taxon>Brenthis</taxon>
    </lineage>
</organism>
<dbReference type="OrthoDB" id="6350415at2759"/>
<reference evidence="3" key="1">
    <citation type="submission" date="2021-12" db="EMBL/GenBank/DDBJ databases">
        <authorList>
            <person name="Martin H S."/>
        </authorList>
    </citation>
    <scope>NUCLEOTIDE SEQUENCE</scope>
</reference>
<sequence>MLNDSLKMENVSKERDIPKTDAEVLTDICCLGMQCGDVEPVKEVGARCEDAVCYEDSNRRVKQSSPSVSVAVVSLRQENVSLRHELVAARGVLAALDEQCRVAGLRARFKDEVILEMRRQLRQAKAKLKELSEAKLNVQKDREGECHNSQQRRKCRERPDADLATDWDCCSTMYESDVSSKG</sequence>
<evidence type="ECO:0000256" key="2">
    <source>
        <dbReference type="SAM" id="MobiDB-lite"/>
    </source>
</evidence>
<accession>A0A8J9VHD6</accession>
<evidence type="ECO:0000313" key="4">
    <source>
        <dbReference type="Proteomes" id="UP000838878"/>
    </source>
</evidence>
<keyword evidence="4" id="KW-1185">Reference proteome</keyword>
<dbReference type="AlphaFoldDB" id="A0A8J9VHD6"/>
<protein>
    <submittedName>
        <fullName evidence="3">Uncharacterized protein</fullName>
    </submittedName>
</protein>
<feature type="region of interest" description="Disordered" evidence="2">
    <location>
        <begin position="141"/>
        <end position="160"/>
    </location>
</feature>
<keyword evidence="1" id="KW-0175">Coiled coil</keyword>
<feature type="non-terminal residue" evidence="3">
    <location>
        <position position="182"/>
    </location>
</feature>
<proteinExistence type="predicted"/>
<feature type="coiled-coil region" evidence="1">
    <location>
        <begin position="114"/>
        <end position="141"/>
    </location>
</feature>
<dbReference type="EMBL" id="OV170226">
    <property type="protein sequence ID" value="CAH0726395.1"/>
    <property type="molecule type" value="Genomic_DNA"/>
</dbReference>
<dbReference type="Proteomes" id="UP000838878">
    <property type="component" value="Chromosome 6"/>
</dbReference>
<evidence type="ECO:0000256" key="1">
    <source>
        <dbReference type="SAM" id="Coils"/>
    </source>
</evidence>
<name>A0A8J9VHD6_9NEOP</name>
<evidence type="ECO:0000313" key="3">
    <source>
        <dbReference type="EMBL" id="CAH0726395.1"/>
    </source>
</evidence>
<gene>
    <name evidence="3" type="ORF">BINO364_LOCUS11858</name>
</gene>